<proteinExistence type="predicted"/>
<reference evidence="3 9" key="4">
    <citation type="submission" date="2020-05" db="EMBL/GenBank/DDBJ databases">
        <title>FDA dAtabase for Regulatory Grade micrObial Sequences (FDA-ARGOS): Supporting development and validation of Infectious Disease Dx tests.</title>
        <authorList>
            <person name="Bojja K."/>
            <person name="Kessler A."/>
            <person name="Tallon L."/>
            <person name="Sadzewicz L."/>
            <person name="Zhao X."/>
            <person name="Vavikolanu K."/>
            <person name="Mehta A."/>
            <person name="Aluvathingal J."/>
            <person name="Nadendla S."/>
            <person name="Myers T."/>
            <person name="Yan Y."/>
            <person name="Sichtig H."/>
        </authorList>
    </citation>
    <scope>NUCLEOTIDE SEQUENCE [LARGE SCALE GENOMIC DNA]</scope>
    <source>
        <strain evidence="3 9">FDAARGOS_763</strain>
    </source>
</reference>
<dbReference type="RefSeq" id="WP_005777993.1">
    <property type="nucleotide sequence ID" value="NZ_CAXSXC010000016.1"/>
</dbReference>
<reference evidence="7 8" key="2">
    <citation type="submission" date="2018-08" db="EMBL/GenBank/DDBJ databases">
        <title>A genome reference for cultivated species of the human gut microbiota.</title>
        <authorList>
            <person name="Zou Y."/>
            <person name="Xue W."/>
            <person name="Luo G."/>
        </authorList>
    </citation>
    <scope>NUCLEOTIDE SEQUENCE [LARGE SCALE GENOMIC DNA]</scope>
    <source>
        <strain evidence="5 7">AM18-6</strain>
        <strain evidence="4 8">OF01-1</strain>
    </source>
</reference>
<dbReference type="Proteomes" id="UP000501467">
    <property type="component" value="Chromosome"/>
</dbReference>
<dbReference type="Proteomes" id="UP000036847">
    <property type="component" value="Chromosome"/>
</dbReference>
<evidence type="ECO:0000313" key="8">
    <source>
        <dbReference type="Proteomes" id="UP000284614"/>
    </source>
</evidence>
<evidence type="ECO:0000313" key="2">
    <source>
        <dbReference type="EMBL" id="QCQ46392.1"/>
    </source>
</evidence>
<name>A0A081UDW3_BACFG</name>
<accession>A0A081UDW3</accession>
<dbReference type="AlphaFoldDB" id="A0A081UDW3"/>
<dbReference type="Proteomes" id="UP000284614">
    <property type="component" value="Unassembled WGS sequence"/>
</dbReference>
<dbReference type="EMBL" id="CP054003">
    <property type="protein sequence ID" value="QKH83349.1"/>
    <property type="molecule type" value="Genomic_DNA"/>
</dbReference>
<dbReference type="Proteomes" id="UP001079672">
    <property type="component" value="Unassembled WGS sequence"/>
</dbReference>
<evidence type="ECO:0000313" key="3">
    <source>
        <dbReference type="EMBL" id="QKH83349.1"/>
    </source>
</evidence>
<evidence type="ECO:0000313" key="7">
    <source>
        <dbReference type="Proteomes" id="UP000266644"/>
    </source>
</evidence>
<dbReference type="OrthoDB" id="6983606at2"/>
<reference evidence="1" key="5">
    <citation type="submission" date="2022-12" db="EMBL/GenBank/DDBJ databases">
        <title>Development of a Multilocus Sequence Typing Scheme for Bacteroides fragilis Based on Whole Genome Sequencing Data and Clinical Application.</title>
        <authorList>
            <person name="Nielsen F.D."/>
            <person name="Justesen U.S."/>
        </authorList>
    </citation>
    <scope>NUCLEOTIDE SEQUENCE</scope>
    <source>
        <strain evidence="1">BF_AM_ODE_DK_2015_4</strain>
    </source>
</reference>
<dbReference type="EMBL" id="CP036546">
    <property type="protein sequence ID" value="QCQ46392.1"/>
    <property type="molecule type" value="Genomic_DNA"/>
</dbReference>
<dbReference type="Proteomes" id="UP000266644">
    <property type="component" value="Unassembled WGS sequence"/>
</dbReference>
<reference evidence="2 6" key="3">
    <citation type="submission" date="2019-03" db="EMBL/GenBank/DDBJ databases">
        <title>Complete genome assembly of MDR B. fragilis.</title>
        <authorList>
            <person name="Sydenham T.V."/>
            <person name="Hasman H."/>
            <person name="Justesen U.S."/>
        </authorList>
    </citation>
    <scope>NUCLEOTIDE SEQUENCE [LARGE SCALE GENOMIC DNA]</scope>
    <source>
        <strain evidence="2 6">DCMSKEJBY0001B</strain>
    </source>
</reference>
<dbReference type="EMBL" id="JAPTZU010000001">
    <property type="protein sequence ID" value="MCZ2686114.1"/>
    <property type="molecule type" value="Genomic_DNA"/>
</dbReference>
<evidence type="ECO:0000313" key="5">
    <source>
        <dbReference type="EMBL" id="RHH15459.1"/>
    </source>
</evidence>
<evidence type="ECO:0000313" key="4">
    <source>
        <dbReference type="EMBL" id="RGY65256.1"/>
    </source>
</evidence>
<evidence type="ECO:0000313" key="1">
    <source>
        <dbReference type="EMBL" id="MCZ2686114.1"/>
    </source>
</evidence>
<evidence type="ECO:0000313" key="6">
    <source>
        <dbReference type="Proteomes" id="UP000036847"/>
    </source>
</evidence>
<dbReference type="EMBL" id="QSDG01000024">
    <property type="protein sequence ID" value="RGY65256.1"/>
    <property type="molecule type" value="Genomic_DNA"/>
</dbReference>
<protein>
    <submittedName>
        <fullName evidence="4">Uncharacterized protein</fullName>
    </submittedName>
</protein>
<evidence type="ECO:0000313" key="9">
    <source>
        <dbReference type="Proteomes" id="UP000501467"/>
    </source>
</evidence>
<dbReference type="EMBL" id="QRJE01000004">
    <property type="protein sequence ID" value="RHH15459.1"/>
    <property type="molecule type" value="Genomic_DNA"/>
</dbReference>
<sequence>MGLTQLRTNPQTVLSSEHFFVDTRNLVQTPLGCTVQINEQLKNGVFYWDIANHHSTDFYFPYVQGNAGYVGIQTPIQDGTVVVTGGMNGCALEVCYLNDNYYFYHDANGSNMHKQRNVGTQVCRIEAGNYWNNNIAGQSTFYIPTIQFVCVYKAGFWHVGASGIYYTGNDFASKEIKGVFVPEGGKYRGYFNDTIHLIQR</sequence>
<organism evidence="4 8">
    <name type="scientific">Bacteroides fragilis</name>
    <dbReference type="NCBI Taxonomy" id="817"/>
    <lineage>
        <taxon>Bacteria</taxon>
        <taxon>Pseudomonadati</taxon>
        <taxon>Bacteroidota</taxon>
        <taxon>Bacteroidia</taxon>
        <taxon>Bacteroidales</taxon>
        <taxon>Bacteroidaceae</taxon>
        <taxon>Bacteroides</taxon>
    </lineage>
</organism>
<gene>
    <name evidence="5" type="ORF">DW228_02890</name>
    <name evidence="4" type="ORF">DXA27_19995</name>
    <name evidence="2" type="ORF">EC80_016835</name>
    <name evidence="3" type="ORF">FOC69_02840</name>
    <name evidence="1" type="ORF">O1433_01155</name>
</gene>
<reference evidence="2" key="1">
    <citation type="book" date="2014" name="THE 24TH EUROPEAN CONGRESS OF CLINICAL MICROBIOLOGY AND INFECTIOUS DISEASES" publisher="ECCMID 2014" city="Barcelona, Spain">
        <title>Identification of resistance genes in three multidrug-resistant Bacteroides fragilis isolates by whole genome sequencing.</title>
        <editorList>
            <person name="Unknown"/>
            <person name="A."/>
        </editorList>
        <authorList>
            <person name="Sydenham T.V."/>
            <person name="Hasman H."/>
            <person name="Wang M."/>
            <person name="Soki J."/>
            <person name="Nagy E."/>
            <person name="Justesen U.S."/>
        </authorList>
    </citation>
    <scope>NUCLEOTIDE SEQUENCE</scope>
    <source>
        <strain evidence="2">DCMSKEJBY0001B</strain>
    </source>
</reference>